<evidence type="ECO:0000256" key="4">
    <source>
        <dbReference type="ARBA" id="ARBA00023211"/>
    </source>
</evidence>
<dbReference type="PANTHER" id="PTHR12112">
    <property type="entry name" value="BNIP - RELATED"/>
    <property type="match status" value="1"/>
</dbReference>
<keyword evidence="4" id="KW-0464">Manganese</keyword>
<comment type="caution">
    <text evidence="6">The sequence shown here is derived from an EMBL/GenBank/DDBJ whole genome shotgun (WGS) entry which is preliminary data.</text>
</comment>
<dbReference type="Gene3D" id="3.90.1640.10">
    <property type="entry name" value="inorganic pyrophosphatase (n-terminal core)"/>
    <property type="match status" value="1"/>
</dbReference>
<keyword evidence="7" id="KW-1185">Reference proteome</keyword>
<dbReference type="EMBL" id="MU167355">
    <property type="protein sequence ID" value="KAG0142246.1"/>
    <property type="molecule type" value="Genomic_DNA"/>
</dbReference>
<dbReference type="AlphaFoldDB" id="A0A9P6NEL2"/>
<accession>A0A9P6NEL2</accession>
<comment type="cofactor">
    <cofactor evidence="1">
        <name>Mn(2+)</name>
        <dbReference type="ChEBI" id="CHEBI:29035"/>
    </cofactor>
</comment>
<dbReference type="Pfam" id="PF01368">
    <property type="entry name" value="DHH"/>
    <property type="match status" value="1"/>
</dbReference>
<dbReference type="InterPro" id="IPR038222">
    <property type="entry name" value="DHHA2_dom_sf"/>
</dbReference>
<dbReference type="InterPro" id="IPR001667">
    <property type="entry name" value="DDH_dom"/>
</dbReference>
<evidence type="ECO:0000256" key="3">
    <source>
        <dbReference type="ARBA" id="ARBA00022801"/>
    </source>
</evidence>
<evidence type="ECO:0000256" key="1">
    <source>
        <dbReference type="ARBA" id="ARBA00001936"/>
    </source>
</evidence>
<gene>
    <name evidence="6" type="ORF">CROQUDRAFT_717784</name>
</gene>
<sequence length="441" mass="49666">MADSLRSWLVQQNQDFIKAFSRADLKDWVLCVGNEAGDLDTLSCSIAFAYLSNFEKEKKERYIPIQLTPSSAFQLRAENMAALKDAMGIDSESSILQNDLICSDTLDFTKFTSFGAKYALLDHNEIISSIFGNKADVIAIIDHHEPANNNQLYPLAKPRIIQVPTGSCSALVTNYFAPTWENKQIPIGLADLLLSALIIDTANLKPISEGGKATETDLLAKAFLLPRSRFAQSIQSTDLSNIDHSNRSIDSDNLNKLYKYLSNLKSDVTRLNSTQLLQRDYKQYEINDWKFGLSTIPIGLNEWVKDKESNDWKKLLNSINEYGVSKNLDAVGMITNLKLKKNILISSNQSRHVKELLLLIRNHDMLPLFKNLENLSDEDPIQQQLNLSNLSLNDHQNEIDTFTYSNNVNVKIWNIGNTHATRKQVAPILINLVNNLGPKPL</sequence>
<proteinExistence type="predicted"/>
<dbReference type="GO" id="GO:0005737">
    <property type="term" value="C:cytoplasm"/>
    <property type="evidence" value="ECO:0007669"/>
    <property type="project" value="InterPro"/>
</dbReference>
<evidence type="ECO:0000313" key="7">
    <source>
        <dbReference type="Proteomes" id="UP000886653"/>
    </source>
</evidence>
<name>A0A9P6NEL2_9BASI</name>
<protein>
    <recommendedName>
        <fullName evidence="5">DHHA2 domain-containing protein</fullName>
    </recommendedName>
</protein>
<organism evidence="6 7">
    <name type="scientific">Cronartium quercuum f. sp. fusiforme G11</name>
    <dbReference type="NCBI Taxonomy" id="708437"/>
    <lineage>
        <taxon>Eukaryota</taxon>
        <taxon>Fungi</taxon>
        <taxon>Dikarya</taxon>
        <taxon>Basidiomycota</taxon>
        <taxon>Pucciniomycotina</taxon>
        <taxon>Pucciniomycetes</taxon>
        <taxon>Pucciniales</taxon>
        <taxon>Coleosporiaceae</taxon>
        <taxon>Cronartium</taxon>
    </lineage>
</organism>
<dbReference type="InterPro" id="IPR004097">
    <property type="entry name" value="DHHA2"/>
</dbReference>
<keyword evidence="3" id="KW-0378">Hydrolase</keyword>
<reference evidence="6" key="1">
    <citation type="submission" date="2013-11" db="EMBL/GenBank/DDBJ databases">
        <title>Genome sequence of the fusiform rust pathogen reveals effectors for host alternation and coevolution with pine.</title>
        <authorList>
            <consortium name="DOE Joint Genome Institute"/>
            <person name="Smith K."/>
            <person name="Pendleton A."/>
            <person name="Kubisiak T."/>
            <person name="Anderson C."/>
            <person name="Salamov A."/>
            <person name="Aerts A."/>
            <person name="Riley R."/>
            <person name="Clum A."/>
            <person name="Lindquist E."/>
            <person name="Ence D."/>
            <person name="Campbell M."/>
            <person name="Kronenberg Z."/>
            <person name="Feau N."/>
            <person name="Dhillon B."/>
            <person name="Hamelin R."/>
            <person name="Burleigh J."/>
            <person name="Smith J."/>
            <person name="Yandell M."/>
            <person name="Nelson C."/>
            <person name="Grigoriev I."/>
            <person name="Davis J."/>
        </authorList>
    </citation>
    <scope>NUCLEOTIDE SEQUENCE</scope>
    <source>
        <strain evidence="6">G11</strain>
    </source>
</reference>
<dbReference type="InterPro" id="IPR038763">
    <property type="entry name" value="DHH_sf"/>
</dbReference>
<dbReference type="Gene3D" id="3.10.310.20">
    <property type="entry name" value="DHHA2 domain"/>
    <property type="match status" value="1"/>
</dbReference>
<dbReference type="SMART" id="SM01131">
    <property type="entry name" value="DHHA2"/>
    <property type="match status" value="1"/>
</dbReference>
<dbReference type="OrthoDB" id="374045at2759"/>
<feature type="domain" description="DHHA2" evidence="5">
    <location>
        <begin position="258"/>
        <end position="433"/>
    </location>
</feature>
<dbReference type="SUPFAM" id="SSF64182">
    <property type="entry name" value="DHH phosphoesterases"/>
    <property type="match status" value="1"/>
</dbReference>
<dbReference type="GO" id="GO:0004309">
    <property type="term" value="F:exopolyphosphatase activity"/>
    <property type="evidence" value="ECO:0007669"/>
    <property type="project" value="TreeGrafter"/>
</dbReference>
<evidence type="ECO:0000313" key="6">
    <source>
        <dbReference type="EMBL" id="KAG0142246.1"/>
    </source>
</evidence>
<evidence type="ECO:0000259" key="5">
    <source>
        <dbReference type="SMART" id="SM01131"/>
    </source>
</evidence>
<dbReference type="Proteomes" id="UP000886653">
    <property type="component" value="Unassembled WGS sequence"/>
</dbReference>
<keyword evidence="2" id="KW-0479">Metal-binding</keyword>
<dbReference type="Pfam" id="PF02833">
    <property type="entry name" value="DHHA2"/>
    <property type="match status" value="1"/>
</dbReference>
<dbReference type="GO" id="GO:0046872">
    <property type="term" value="F:metal ion binding"/>
    <property type="evidence" value="ECO:0007669"/>
    <property type="project" value="UniProtKB-KW"/>
</dbReference>
<evidence type="ECO:0000256" key="2">
    <source>
        <dbReference type="ARBA" id="ARBA00022723"/>
    </source>
</evidence>
<dbReference type="PANTHER" id="PTHR12112:SF39">
    <property type="entry name" value="EG:152A3.5 PROTEIN (FBGN0003116_PN PROTEIN)"/>
    <property type="match status" value="1"/>
</dbReference>